<keyword evidence="2 6" id="KW-0812">Transmembrane</keyword>
<feature type="transmembrane region" description="Helical" evidence="6">
    <location>
        <begin position="235"/>
        <end position="258"/>
    </location>
</feature>
<keyword evidence="4 6" id="KW-0472">Membrane</keyword>
<feature type="transmembrane region" description="Helical" evidence="6">
    <location>
        <begin position="55"/>
        <end position="78"/>
    </location>
</feature>
<keyword evidence="8" id="KW-1185">Reference proteome</keyword>
<keyword evidence="3 6" id="KW-1133">Transmembrane helix</keyword>
<dbReference type="PANTHER" id="PTHR30520">
    <property type="entry name" value="FORMATE TRANSPORTER-RELATED"/>
    <property type="match status" value="1"/>
</dbReference>
<organism evidence="7 8">
    <name type="scientific">Ammoniphilus resinae</name>
    <dbReference type="NCBI Taxonomy" id="861532"/>
    <lineage>
        <taxon>Bacteria</taxon>
        <taxon>Bacillati</taxon>
        <taxon>Bacillota</taxon>
        <taxon>Bacilli</taxon>
        <taxon>Bacillales</taxon>
        <taxon>Paenibacillaceae</taxon>
        <taxon>Aneurinibacillus group</taxon>
        <taxon>Ammoniphilus</taxon>
    </lineage>
</organism>
<sequence length="281" mass="30717">MDYIKPTQLVEDVAHTGAYKSTLSIKDILVKGVLSGAFLGFSTTLAYTAATESKLGIIGALVFPVGFVLILLLGLELVTGNFAMLPLARLKGLTSSKNIAYNFFWAFVGNLLGSILYGALFYISATKLGHISESEIIQKIITVAEGKTLLYKELGKDGMIIVITKAILCNWMVTLGAFMAFVSSSTIGKIAAMWLPVFLFFAQGFEHAVVNMFLIPTAMMMGADISFSDWWLWNQIPVTIGNFFGGFVFTGLALHLVYRKKNAHLEKVPTIHQSPLKDQAL</sequence>
<evidence type="ECO:0000256" key="6">
    <source>
        <dbReference type="SAM" id="Phobius"/>
    </source>
</evidence>
<evidence type="ECO:0000313" key="8">
    <source>
        <dbReference type="Proteomes" id="UP001519343"/>
    </source>
</evidence>
<evidence type="ECO:0000256" key="5">
    <source>
        <dbReference type="ARBA" id="ARBA00049660"/>
    </source>
</evidence>
<feature type="transmembrane region" description="Helical" evidence="6">
    <location>
        <begin position="99"/>
        <end position="123"/>
    </location>
</feature>
<dbReference type="Gene3D" id="1.20.1080.10">
    <property type="entry name" value="Glycerol uptake facilitator protein"/>
    <property type="match status" value="1"/>
</dbReference>
<evidence type="ECO:0000256" key="4">
    <source>
        <dbReference type="ARBA" id="ARBA00023136"/>
    </source>
</evidence>
<protein>
    <submittedName>
        <fullName evidence="7">Formate/nitrite transporter</fullName>
    </submittedName>
</protein>
<evidence type="ECO:0000256" key="3">
    <source>
        <dbReference type="ARBA" id="ARBA00022989"/>
    </source>
</evidence>
<gene>
    <name evidence="7" type="ORF">J2Z37_002803</name>
</gene>
<dbReference type="Pfam" id="PF01226">
    <property type="entry name" value="Form_Nir_trans"/>
    <property type="match status" value="1"/>
</dbReference>
<name>A0ABS4GR89_9BACL</name>
<dbReference type="InterPro" id="IPR000292">
    <property type="entry name" value="For/NO2_transpt"/>
</dbReference>
<feature type="transmembrane region" description="Helical" evidence="6">
    <location>
        <begin position="194"/>
        <end position="215"/>
    </location>
</feature>
<feature type="transmembrane region" description="Helical" evidence="6">
    <location>
        <begin position="28"/>
        <end position="49"/>
    </location>
</feature>
<dbReference type="EMBL" id="JAGGKT010000008">
    <property type="protein sequence ID" value="MBP1932792.1"/>
    <property type="molecule type" value="Genomic_DNA"/>
</dbReference>
<dbReference type="RefSeq" id="WP_209810831.1">
    <property type="nucleotide sequence ID" value="NZ_JAGGKT010000008.1"/>
</dbReference>
<evidence type="ECO:0000256" key="2">
    <source>
        <dbReference type="ARBA" id="ARBA00022692"/>
    </source>
</evidence>
<comment type="similarity">
    <text evidence="5">Belongs to the FNT transporter (TC 1.A.16) family.</text>
</comment>
<accession>A0ABS4GR89</accession>
<evidence type="ECO:0000313" key="7">
    <source>
        <dbReference type="EMBL" id="MBP1932792.1"/>
    </source>
</evidence>
<proteinExistence type="inferred from homology"/>
<evidence type="ECO:0000256" key="1">
    <source>
        <dbReference type="ARBA" id="ARBA00004141"/>
    </source>
</evidence>
<comment type="subcellular location">
    <subcellularLocation>
        <location evidence="1">Membrane</location>
        <topology evidence="1">Multi-pass membrane protein</topology>
    </subcellularLocation>
</comment>
<comment type="caution">
    <text evidence="7">The sequence shown here is derived from an EMBL/GenBank/DDBJ whole genome shotgun (WGS) entry which is preliminary data.</text>
</comment>
<dbReference type="InterPro" id="IPR023271">
    <property type="entry name" value="Aquaporin-like"/>
</dbReference>
<feature type="transmembrane region" description="Helical" evidence="6">
    <location>
        <begin position="159"/>
        <end position="182"/>
    </location>
</feature>
<reference evidence="7 8" key="1">
    <citation type="submission" date="2021-03" db="EMBL/GenBank/DDBJ databases">
        <title>Genomic Encyclopedia of Type Strains, Phase IV (KMG-IV): sequencing the most valuable type-strain genomes for metagenomic binning, comparative biology and taxonomic classification.</title>
        <authorList>
            <person name="Goeker M."/>
        </authorList>
    </citation>
    <scope>NUCLEOTIDE SEQUENCE [LARGE SCALE GENOMIC DNA]</scope>
    <source>
        <strain evidence="7 8">DSM 24738</strain>
    </source>
</reference>
<dbReference type="PANTHER" id="PTHR30520:SF6">
    <property type="entry name" value="FORMATE_NITRATE FAMILY TRANSPORTER (EUROFUNG)"/>
    <property type="match status" value="1"/>
</dbReference>
<dbReference type="Proteomes" id="UP001519343">
    <property type="component" value="Unassembled WGS sequence"/>
</dbReference>